<dbReference type="Gene3D" id="2.60.120.260">
    <property type="entry name" value="Galactose-binding domain-like"/>
    <property type="match status" value="1"/>
</dbReference>
<dbReference type="Pfam" id="PF07695">
    <property type="entry name" value="7TMR-DISM_7TM"/>
    <property type="match status" value="1"/>
</dbReference>
<dbReference type="RefSeq" id="WP_380771405.1">
    <property type="nucleotide sequence ID" value="NZ_JBHUEO010000001.1"/>
</dbReference>
<keyword evidence="10" id="KW-0732">Signal</keyword>
<feature type="transmembrane region" description="Helical" evidence="9">
    <location>
        <begin position="299"/>
        <end position="318"/>
    </location>
</feature>
<feature type="transmembrane region" description="Helical" evidence="9">
    <location>
        <begin position="384"/>
        <end position="402"/>
    </location>
</feature>
<dbReference type="InterPro" id="IPR050736">
    <property type="entry name" value="Sensor_HK_Regulatory"/>
</dbReference>
<keyword evidence="9" id="KW-0812">Transmembrane</keyword>
<organism evidence="12 13">
    <name type="scientific">Siminovitchia sediminis</name>
    <dbReference type="NCBI Taxonomy" id="1274353"/>
    <lineage>
        <taxon>Bacteria</taxon>
        <taxon>Bacillati</taxon>
        <taxon>Bacillota</taxon>
        <taxon>Bacilli</taxon>
        <taxon>Bacillales</taxon>
        <taxon>Bacillaceae</taxon>
        <taxon>Siminovitchia</taxon>
    </lineage>
</organism>
<dbReference type="PROSITE" id="PS50109">
    <property type="entry name" value="HIS_KIN"/>
    <property type="match status" value="1"/>
</dbReference>
<evidence type="ECO:0000256" key="9">
    <source>
        <dbReference type="SAM" id="Phobius"/>
    </source>
</evidence>
<dbReference type="Gene3D" id="1.10.287.130">
    <property type="match status" value="1"/>
</dbReference>
<dbReference type="CDD" id="cd00075">
    <property type="entry name" value="HATPase"/>
    <property type="match status" value="1"/>
</dbReference>
<reference evidence="13" key="1">
    <citation type="journal article" date="2019" name="Int. J. Syst. Evol. Microbiol.">
        <title>The Global Catalogue of Microorganisms (GCM) 10K type strain sequencing project: providing services to taxonomists for standard genome sequencing and annotation.</title>
        <authorList>
            <consortium name="The Broad Institute Genomics Platform"/>
            <consortium name="The Broad Institute Genome Sequencing Center for Infectious Disease"/>
            <person name="Wu L."/>
            <person name="Ma J."/>
        </authorList>
    </citation>
    <scope>NUCLEOTIDE SEQUENCE [LARGE SCALE GENOMIC DNA]</scope>
    <source>
        <strain evidence="13">CGMCC 1.12295</strain>
    </source>
</reference>
<comment type="catalytic activity">
    <reaction evidence="1">
        <text>ATP + protein L-histidine = ADP + protein N-phospho-L-histidine.</text>
        <dbReference type="EC" id="2.7.13.3"/>
    </reaction>
</comment>
<keyword evidence="9" id="KW-1133">Transmembrane helix</keyword>
<dbReference type="PROSITE" id="PS51257">
    <property type="entry name" value="PROKAR_LIPOPROTEIN"/>
    <property type="match status" value="1"/>
</dbReference>
<dbReference type="SUPFAM" id="SSF47384">
    <property type="entry name" value="Homodimeric domain of signal transducing histidine kinase"/>
    <property type="match status" value="1"/>
</dbReference>
<keyword evidence="9" id="KW-0472">Membrane</keyword>
<dbReference type="EC" id="2.7.13.3" evidence="2"/>
<feature type="transmembrane region" description="Helical" evidence="9">
    <location>
        <begin position="269"/>
        <end position="287"/>
    </location>
</feature>
<dbReference type="SUPFAM" id="SSF49785">
    <property type="entry name" value="Galactose-binding domain-like"/>
    <property type="match status" value="1"/>
</dbReference>
<evidence type="ECO:0000256" key="2">
    <source>
        <dbReference type="ARBA" id="ARBA00012438"/>
    </source>
</evidence>
<feature type="transmembrane region" description="Helical" evidence="9">
    <location>
        <begin position="324"/>
        <end position="345"/>
    </location>
</feature>
<dbReference type="InterPro" id="IPR005467">
    <property type="entry name" value="His_kinase_dom"/>
</dbReference>
<dbReference type="PANTHER" id="PTHR43711">
    <property type="entry name" value="TWO-COMPONENT HISTIDINE KINASE"/>
    <property type="match status" value="1"/>
</dbReference>
<keyword evidence="5" id="KW-0547">Nucleotide-binding</keyword>
<evidence type="ECO:0000256" key="6">
    <source>
        <dbReference type="ARBA" id="ARBA00022777"/>
    </source>
</evidence>
<keyword evidence="7" id="KW-0067">ATP-binding</keyword>
<evidence type="ECO:0000256" key="8">
    <source>
        <dbReference type="ARBA" id="ARBA00023012"/>
    </source>
</evidence>
<dbReference type="InterPro" id="IPR003661">
    <property type="entry name" value="HisK_dim/P_dom"/>
</dbReference>
<feature type="signal peptide" evidence="10">
    <location>
        <begin position="1"/>
        <end position="17"/>
    </location>
</feature>
<evidence type="ECO:0000256" key="3">
    <source>
        <dbReference type="ARBA" id="ARBA00022553"/>
    </source>
</evidence>
<dbReference type="Proteomes" id="UP001597301">
    <property type="component" value="Unassembled WGS sequence"/>
</dbReference>
<comment type="caution">
    <text evidence="12">The sequence shown here is derived from an EMBL/GenBank/DDBJ whole genome shotgun (WGS) entry which is preliminary data.</text>
</comment>
<evidence type="ECO:0000256" key="5">
    <source>
        <dbReference type="ARBA" id="ARBA00022741"/>
    </source>
</evidence>
<feature type="domain" description="Histidine kinase" evidence="11">
    <location>
        <begin position="460"/>
        <end position="677"/>
    </location>
</feature>
<dbReference type="InterPro" id="IPR003594">
    <property type="entry name" value="HATPase_dom"/>
</dbReference>
<keyword evidence="8" id="KW-0902">Two-component regulatory system</keyword>
<dbReference type="SMART" id="SM00388">
    <property type="entry name" value="HisKA"/>
    <property type="match status" value="1"/>
</dbReference>
<keyword evidence="13" id="KW-1185">Reference proteome</keyword>
<evidence type="ECO:0000256" key="7">
    <source>
        <dbReference type="ARBA" id="ARBA00022840"/>
    </source>
</evidence>
<name>A0ABW4KB43_9BACI</name>
<evidence type="ECO:0000259" key="11">
    <source>
        <dbReference type="PROSITE" id="PS50109"/>
    </source>
</evidence>
<feature type="transmembrane region" description="Helical" evidence="9">
    <location>
        <begin position="230"/>
        <end position="257"/>
    </location>
</feature>
<dbReference type="InterPro" id="IPR008979">
    <property type="entry name" value="Galactose-bd-like_sf"/>
</dbReference>
<evidence type="ECO:0000313" key="12">
    <source>
        <dbReference type="EMBL" id="MFD1705180.1"/>
    </source>
</evidence>
<evidence type="ECO:0000313" key="13">
    <source>
        <dbReference type="Proteomes" id="UP001597301"/>
    </source>
</evidence>
<evidence type="ECO:0000256" key="10">
    <source>
        <dbReference type="SAM" id="SignalP"/>
    </source>
</evidence>
<feature type="transmembrane region" description="Helical" evidence="9">
    <location>
        <begin position="200"/>
        <end position="223"/>
    </location>
</feature>
<feature type="chain" id="PRO_5046951653" description="histidine kinase" evidence="10">
    <location>
        <begin position="18"/>
        <end position="686"/>
    </location>
</feature>
<keyword evidence="3" id="KW-0597">Phosphoprotein</keyword>
<dbReference type="InterPro" id="IPR036097">
    <property type="entry name" value="HisK_dim/P_sf"/>
</dbReference>
<dbReference type="CDD" id="cd00082">
    <property type="entry name" value="HisKA"/>
    <property type="match status" value="1"/>
</dbReference>
<dbReference type="PANTHER" id="PTHR43711:SF1">
    <property type="entry name" value="HISTIDINE KINASE 1"/>
    <property type="match status" value="1"/>
</dbReference>
<evidence type="ECO:0000256" key="1">
    <source>
        <dbReference type="ARBA" id="ARBA00000085"/>
    </source>
</evidence>
<dbReference type="Gene3D" id="3.30.565.10">
    <property type="entry name" value="Histidine kinase-like ATPase, C-terminal domain"/>
    <property type="match status" value="1"/>
</dbReference>
<keyword evidence="6" id="KW-0418">Kinase</keyword>
<accession>A0ABW4KB43</accession>
<proteinExistence type="predicted"/>
<sequence length="686" mass="78301">MKRVQMLVFITVSLFLASCSINETHTPVQDGIYTYNGFPDTGFEKLNGEWEFYWKALLDPEDFKNSHLSSPEFVKVPGTWRMYEAAGGEVSKQGYATYRIHLSFDEQEIGTAKALFIQGGASSYKIWIAGKAEAENGKVGTGKSTTEPSNSRKLIYFEVSDEKMELVMQVANFHQRKSGIYNPVLLGEPEAVAEYREKNLLFRAMIVMSLLVMGLYHIILFVLRKKEVSLIFFSMVCLLVAARAALLDGVLASYLFPFLNWDWEQKLEYLGASMGVLFFALYTYSMFPKDMAKTAKHMIICVMGAYSLLVIVAPPMVFTSTMRFLQVLILLVFIYLIYVDVKALYQKREGSLLNITAILLFFMTIVNDIMLYNHWITSIELTSVGLTCFLFVQSIIISRHYASSFRHTERLSRELASFNASLERQVRDRTMELRQAISDLQLANQKLREAHQSRSKWIRNIYHEIAAPLTTIRAYTKGILDGVIQRDMKFIRLIHEQSLYLSRMLNDLHDMTEIENREITFNRKKVNVLEYVQELYHKHKVDIEKQGIHFCLKNSLAADEDVFILIDKHRIEQVMVNFLNNAQKFIGDGGMIRLDVEKEEHQVVIKVTDNGIGISKKDINLVFNRFFKGETPDGTSIGSGLGLAISKEIIDYHGGTIGTTSEEGKGSCFYFKLPIAATVSRARGML</sequence>
<protein>
    <recommendedName>
        <fullName evidence="2">histidine kinase</fullName>
        <ecNumber evidence="2">2.7.13.3</ecNumber>
    </recommendedName>
</protein>
<dbReference type="SUPFAM" id="SSF55874">
    <property type="entry name" value="ATPase domain of HSP90 chaperone/DNA topoisomerase II/histidine kinase"/>
    <property type="match status" value="1"/>
</dbReference>
<dbReference type="InterPro" id="IPR036890">
    <property type="entry name" value="HATPase_C_sf"/>
</dbReference>
<dbReference type="SMART" id="SM00387">
    <property type="entry name" value="HATPase_c"/>
    <property type="match status" value="1"/>
</dbReference>
<gene>
    <name evidence="12" type="ORF">ACFSCZ_00250</name>
</gene>
<dbReference type="Pfam" id="PF02518">
    <property type="entry name" value="HATPase_c"/>
    <property type="match status" value="1"/>
</dbReference>
<feature type="transmembrane region" description="Helical" evidence="9">
    <location>
        <begin position="352"/>
        <end position="372"/>
    </location>
</feature>
<dbReference type="PRINTS" id="PR00344">
    <property type="entry name" value="BCTRLSENSOR"/>
</dbReference>
<keyword evidence="4" id="KW-0808">Transferase</keyword>
<dbReference type="InterPro" id="IPR004358">
    <property type="entry name" value="Sig_transdc_His_kin-like_C"/>
</dbReference>
<evidence type="ECO:0000256" key="4">
    <source>
        <dbReference type="ARBA" id="ARBA00022679"/>
    </source>
</evidence>
<dbReference type="InterPro" id="IPR011623">
    <property type="entry name" value="7TMR_DISM_rcpt_extracell_dom1"/>
</dbReference>
<dbReference type="Pfam" id="PF00512">
    <property type="entry name" value="HisKA"/>
    <property type="match status" value="1"/>
</dbReference>
<dbReference type="EMBL" id="JBHUEO010000001">
    <property type="protein sequence ID" value="MFD1705180.1"/>
    <property type="molecule type" value="Genomic_DNA"/>
</dbReference>